<accession>A0ABV0U2L9</accession>
<comment type="caution">
    <text evidence="1">The sequence shown here is derived from an EMBL/GenBank/DDBJ whole genome shotgun (WGS) entry which is preliminary data.</text>
</comment>
<reference evidence="1 2" key="1">
    <citation type="submission" date="2021-06" db="EMBL/GenBank/DDBJ databases">
        <authorList>
            <person name="Palmer J.M."/>
        </authorList>
    </citation>
    <scope>NUCLEOTIDE SEQUENCE [LARGE SCALE GENOMIC DNA]</scope>
    <source>
        <strain evidence="2">if_2019</strain>
        <tissue evidence="1">Muscle</tissue>
    </source>
</reference>
<gene>
    <name evidence="1" type="ORF">ILYODFUR_004366</name>
</gene>
<dbReference type="Proteomes" id="UP001482620">
    <property type="component" value="Unassembled WGS sequence"/>
</dbReference>
<protein>
    <submittedName>
        <fullName evidence="1">Uncharacterized protein</fullName>
    </submittedName>
</protein>
<dbReference type="EMBL" id="JAHRIQ010058165">
    <property type="protein sequence ID" value="MEQ2239425.1"/>
    <property type="molecule type" value="Genomic_DNA"/>
</dbReference>
<evidence type="ECO:0000313" key="2">
    <source>
        <dbReference type="Proteomes" id="UP001482620"/>
    </source>
</evidence>
<evidence type="ECO:0000313" key="1">
    <source>
        <dbReference type="EMBL" id="MEQ2239425.1"/>
    </source>
</evidence>
<organism evidence="1 2">
    <name type="scientific">Ilyodon furcidens</name>
    <name type="common">goldbreast splitfin</name>
    <dbReference type="NCBI Taxonomy" id="33524"/>
    <lineage>
        <taxon>Eukaryota</taxon>
        <taxon>Metazoa</taxon>
        <taxon>Chordata</taxon>
        <taxon>Craniata</taxon>
        <taxon>Vertebrata</taxon>
        <taxon>Euteleostomi</taxon>
        <taxon>Actinopterygii</taxon>
        <taxon>Neopterygii</taxon>
        <taxon>Teleostei</taxon>
        <taxon>Neoteleostei</taxon>
        <taxon>Acanthomorphata</taxon>
        <taxon>Ovalentaria</taxon>
        <taxon>Atherinomorphae</taxon>
        <taxon>Cyprinodontiformes</taxon>
        <taxon>Goodeidae</taxon>
        <taxon>Ilyodon</taxon>
    </lineage>
</organism>
<sequence length="99" mass="11432">MILNELLQRQRKNNEARIHLHCPSPAARGASCKSKQAFFKRCKEVTKTPANVLASSSWGDLSFITYRAIKEMIIFMRCSHTCKNTEWVVVGREKNIFFI</sequence>
<proteinExistence type="predicted"/>
<name>A0ABV0U2L9_9TELE</name>
<keyword evidence="2" id="KW-1185">Reference proteome</keyword>